<dbReference type="InterPro" id="IPR036162">
    <property type="entry name" value="Resolvase-like_N_sf"/>
</dbReference>
<dbReference type="PANTHER" id="PTHR30461">
    <property type="entry name" value="DNA-INVERTASE FROM LAMBDOID PROPHAGE"/>
    <property type="match status" value="1"/>
</dbReference>
<dbReference type="InterPro" id="IPR038109">
    <property type="entry name" value="DNA_bind_recomb_sf"/>
</dbReference>
<feature type="coiled-coil region" evidence="1">
    <location>
        <begin position="663"/>
        <end position="690"/>
    </location>
</feature>
<dbReference type="InterPro" id="IPR050639">
    <property type="entry name" value="SSR_resolvase"/>
</dbReference>
<dbReference type="EMBL" id="FUYH01000023">
    <property type="protein sequence ID" value="SKA96987.1"/>
    <property type="molecule type" value="Genomic_DNA"/>
</dbReference>
<dbReference type="Proteomes" id="UP000190105">
    <property type="component" value="Unassembled WGS sequence"/>
</dbReference>
<dbReference type="GO" id="GO:0003677">
    <property type="term" value="F:DNA binding"/>
    <property type="evidence" value="ECO:0007669"/>
    <property type="project" value="InterPro"/>
</dbReference>
<dbReference type="PROSITE" id="PS51737">
    <property type="entry name" value="RECOMBINASE_DNA_BIND"/>
    <property type="match status" value="1"/>
</dbReference>
<dbReference type="OrthoDB" id="9781670at2"/>
<dbReference type="SUPFAM" id="SSF53041">
    <property type="entry name" value="Resolvase-like"/>
    <property type="match status" value="1"/>
</dbReference>
<dbReference type="CDD" id="cd00338">
    <property type="entry name" value="Ser_Recombinase"/>
    <property type="match status" value="1"/>
</dbReference>
<dbReference type="STRING" id="1147123.SAMN05443428_12324"/>
<dbReference type="GO" id="GO:0000150">
    <property type="term" value="F:DNA strand exchange activity"/>
    <property type="evidence" value="ECO:0007669"/>
    <property type="project" value="InterPro"/>
</dbReference>
<reference evidence="5" key="1">
    <citation type="submission" date="2017-02" db="EMBL/GenBank/DDBJ databases">
        <authorList>
            <person name="Varghese N."/>
            <person name="Submissions S."/>
        </authorList>
    </citation>
    <scope>NUCLEOTIDE SEQUENCE [LARGE SCALE GENOMIC DNA]</scope>
    <source>
        <strain evidence="5">USBA 833</strain>
    </source>
</reference>
<evidence type="ECO:0000259" key="3">
    <source>
        <dbReference type="PROSITE" id="PS51737"/>
    </source>
</evidence>
<dbReference type="Pfam" id="PF07508">
    <property type="entry name" value="Recombinase"/>
    <property type="match status" value="1"/>
</dbReference>
<feature type="coiled-coil region" evidence="1">
    <location>
        <begin position="438"/>
        <end position="524"/>
    </location>
</feature>
<dbReference type="Pfam" id="PF00239">
    <property type="entry name" value="Resolvase"/>
    <property type="match status" value="1"/>
</dbReference>
<proteinExistence type="predicted"/>
<keyword evidence="1" id="KW-0175">Coiled coil</keyword>
<feature type="domain" description="Recombinase" evidence="3">
    <location>
        <begin position="187"/>
        <end position="319"/>
    </location>
</feature>
<dbReference type="AlphaFoldDB" id="A0A1T4Y598"/>
<evidence type="ECO:0000313" key="4">
    <source>
        <dbReference type="EMBL" id="SKA96987.1"/>
    </source>
</evidence>
<dbReference type="SMART" id="SM00857">
    <property type="entry name" value="Resolvase"/>
    <property type="match status" value="1"/>
</dbReference>
<dbReference type="PROSITE" id="PS51736">
    <property type="entry name" value="RECOMBINASES_3"/>
    <property type="match status" value="1"/>
</dbReference>
<keyword evidence="5" id="KW-1185">Reference proteome</keyword>
<protein>
    <submittedName>
        <fullName evidence="4">Site-specific DNA recombinase</fullName>
    </submittedName>
</protein>
<feature type="domain" description="Resolvase/invertase-type recombinase catalytic" evidence="2">
    <location>
        <begin position="3"/>
        <end position="158"/>
    </location>
</feature>
<name>A0A1T4Y598_9CLOT</name>
<dbReference type="InterPro" id="IPR011109">
    <property type="entry name" value="DNA_bind_recombinase_dom"/>
</dbReference>
<dbReference type="Gene3D" id="3.90.1750.20">
    <property type="entry name" value="Putative Large Serine Recombinase, Chain B, Domain 2"/>
    <property type="match status" value="1"/>
</dbReference>
<sequence length="697" mass="82482">MGKIAIYTRVSSAKQAAEDRYSLAVQKEKCIYYLKSQGYKEEDMIFFEDAGISGTTIEQRDELKELLRQIQEPDSDIEGICCYDLSRISRSISHTLDIFKLLKENQLKLYTVDGAFQGDINSQTSKIMISIHSMLNELFIDQLRERVKAGLEKSVQNGNYFGGPAPLGYRYEFYSTNQQENKDFKEDKKTRKKDIKKRLVVDENEKPVIELIFHLFTNEKYSIKNVAQYLNLHGYKTRQNKQFATATVQKILENPIYCGRLFWAKRRQKKKTDRGVRIWEKTSIYDINFYDLPRGNHQPIISEEFFLETLERLRGRRKVRRNLNMAEAMSSITKQEYFDAHKKVFINILRCPNCGGKMTSSLQPSPILSDGTRKPAKVYYKCSTYNAGKNLCDGYYSVQEEKVFNLIKEDFFTRLKEAFTLVKEYQNYLKEQHGANEEMLFDKEINKIKDEIKNLEKNESKLLTKLDNLINIQLEEEKGSLKYNRIEKMIKETEKEIEEVKEFQEELQNRIIQAIKRREALLSEAKEQEEFENIEEYFNSLPLLQKRQLLEKVYSKIVIGTVSNARYGPKRLTLKEVEYNQYSNIYGLCKVLGVQDFKSFNEYLKSKGRKELNLLLQHYGDIEEYVKDIEKQNVSSKFKEYISELQKEVENDEDREFMDDFINRNMNLDLQEFEEKFAEEYRKYREQKEKELCGVLN</sequence>
<evidence type="ECO:0000259" key="2">
    <source>
        <dbReference type="PROSITE" id="PS51736"/>
    </source>
</evidence>
<dbReference type="PANTHER" id="PTHR30461:SF23">
    <property type="entry name" value="DNA RECOMBINASE-RELATED"/>
    <property type="match status" value="1"/>
</dbReference>
<gene>
    <name evidence="4" type="ORF">SAMN05443428_12324</name>
</gene>
<organism evidence="4 5">
    <name type="scientific">Caloramator quimbayensis</name>
    <dbReference type="NCBI Taxonomy" id="1147123"/>
    <lineage>
        <taxon>Bacteria</taxon>
        <taxon>Bacillati</taxon>
        <taxon>Bacillota</taxon>
        <taxon>Clostridia</taxon>
        <taxon>Eubacteriales</taxon>
        <taxon>Clostridiaceae</taxon>
        <taxon>Caloramator</taxon>
    </lineage>
</organism>
<evidence type="ECO:0000256" key="1">
    <source>
        <dbReference type="SAM" id="Coils"/>
    </source>
</evidence>
<dbReference type="Gene3D" id="3.40.50.1390">
    <property type="entry name" value="Resolvase, N-terminal catalytic domain"/>
    <property type="match status" value="1"/>
</dbReference>
<accession>A0A1T4Y598</accession>
<dbReference type="InterPro" id="IPR025827">
    <property type="entry name" value="Zn_ribbon_recom_dom"/>
</dbReference>
<dbReference type="RefSeq" id="WP_078697387.1">
    <property type="nucleotide sequence ID" value="NZ_FUYH01000023.1"/>
</dbReference>
<dbReference type="Pfam" id="PF13408">
    <property type="entry name" value="Zn_ribbon_recom"/>
    <property type="match status" value="1"/>
</dbReference>
<evidence type="ECO:0000313" key="5">
    <source>
        <dbReference type="Proteomes" id="UP000190105"/>
    </source>
</evidence>
<dbReference type="InterPro" id="IPR006119">
    <property type="entry name" value="Resolv_N"/>
</dbReference>